<dbReference type="Gene3D" id="3.30.1340.30">
    <property type="match status" value="1"/>
</dbReference>
<protein>
    <submittedName>
        <fullName evidence="3">BON domain-containing protein</fullName>
    </submittedName>
</protein>
<organism evidence="3 4">
    <name type="scientific">Neoroseomonas marina</name>
    <dbReference type="NCBI Taxonomy" id="1232220"/>
    <lineage>
        <taxon>Bacteria</taxon>
        <taxon>Pseudomonadati</taxon>
        <taxon>Pseudomonadota</taxon>
        <taxon>Alphaproteobacteria</taxon>
        <taxon>Acetobacterales</taxon>
        <taxon>Acetobacteraceae</taxon>
        <taxon>Neoroseomonas</taxon>
    </lineage>
</organism>
<proteinExistence type="predicted"/>
<feature type="compositionally biased region" description="Basic and acidic residues" evidence="1">
    <location>
        <begin position="185"/>
        <end position="194"/>
    </location>
</feature>
<dbReference type="PANTHER" id="PTHR34606">
    <property type="entry name" value="BON DOMAIN-CONTAINING PROTEIN"/>
    <property type="match status" value="1"/>
</dbReference>
<dbReference type="Proteomes" id="UP000548582">
    <property type="component" value="Unassembled WGS sequence"/>
</dbReference>
<keyword evidence="4" id="KW-1185">Reference proteome</keyword>
<gene>
    <name evidence="3" type="ORF">GWK16_09235</name>
</gene>
<evidence type="ECO:0000313" key="4">
    <source>
        <dbReference type="Proteomes" id="UP000548582"/>
    </source>
</evidence>
<reference evidence="3 4" key="1">
    <citation type="submission" date="2020-03" db="EMBL/GenBank/DDBJ databases">
        <authorList>
            <person name="Sun Q."/>
        </authorList>
    </citation>
    <scope>NUCLEOTIDE SEQUENCE [LARGE SCALE GENOMIC DNA]</scope>
    <source>
        <strain evidence="3 4">JC162</strain>
    </source>
</reference>
<dbReference type="AlphaFoldDB" id="A0A848EAB1"/>
<comment type="caution">
    <text evidence="3">The sequence shown here is derived from an EMBL/GenBank/DDBJ whole genome shotgun (WGS) entry which is preliminary data.</text>
</comment>
<dbReference type="EMBL" id="JABBKX010000002">
    <property type="protein sequence ID" value="NMJ41421.1"/>
    <property type="molecule type" value="Genomic_DNA"/>
</dbReference>
<evidence type="ECO:0000313" key="3">
    <source>
        <dbReference type="EMBL" id="NMJ41421.1"/>
    </source>
</evidence>
<feature type="domain" description="BON" evidence="2">
    <location>
        <begin position="118"/>
        <end position="186"/>
    </location>
</feature>
<dbReference type="PROSITE" id="PS50914">
    <property type="entry name" value="BON"/>
    <property type="match status" value="1"/>
</dbReference>
<evidence type="ECO:0000256" key="1">
    <source>
        <dbReference type="SAM" id="MobiDB-lite"/>
    </source>
</evidence>
<feature type="region of interest" description="Disordered" evidence="1">
    <location>
        <begin position="90"/>
        <end position="113"/>
    </location>
</feature>
<dbReference type="InterPro" id="IPR014004">
    <property type="entry name" value="Transpt-assoc_nodulatn_dom_bac"/>
</dbReference>
<dbReference type="InterPro" id="IPR007055">
    <property type="entry name" value="BON_dom"/>
</dbReference>
<accession>A0A848EAB1</accession>
<dbReference type="InterPro" id="IPR051686">
    <property type="entry name" value="Lipoprotein_DolP"/>
</dbReference>
<feature type="region of interest" description="Disordered" evidence="1">
    <location>
        <begin position="179"/>
        <end position="216"/>
    </location>
</feature>
<dbReference type="SMART" id="SM00749">
    <property type="entry name" value="BON"/>
    <property type="match status" value="1"/>
</dbReference>
<dbReference type="Pfam" id="PF04972">
    <property type="entry name" value="BON"/>
    <property type="match status" value="1"/>
</dbReference>
<name>A0A848EAB1_9PROT</name>
<feature type="compositionally biased region" description="Low complexity" evidence="1">
    <location>
        <begin position="101"/>
        <end position="113"/>
    </location>
</feature>
<dbReference type="PANTHER" id="PTHR34606:SF15">
    <property type="entry name" value="BON DOMAIN-CONTAINING PROTEIN"/>
    <property type="match status" value="1"/>
</dbReference>
<evidence type="ECO:0000259" key="2">
    <source>
        <dbReference type="PROSITE" id="PS50914"/>
    </source>
</evidence>
<sequence length="216" mass="23083">MVRILPPVSGAIRASGHRLAYDPPSGTASDGSCSLKTSCGLRAGAFRELRERPEPTPVKDGSIPAEEKLMSARYPDRPSLDGRSWREWLTGRQPGNAAPQVGVPGPYRGRGPRGYVRADDRILEDVNERLYADPRLDASGVSVTVTAGEVTMDGSVPTVRGRQRAEAVAGGVSGVSRVRNNLRVDSGRPDDPHGRGTTVTPTPANVRAAGRPRRGW</sequence>